<dbReference type="AlphaFoldDB" id="A0A5J5GPV7"/>
<protein>
    <submittedName>
        <fullName evidence="2">NnrT protein</fullName>
    </submittedName>
</protein>
<evidence type="ECO:0000256" key="1">
    <source>
        <dbReference type="SAM" id="Phobius"/>
    </source>
</evidence>
<proteinExistence type="predicted"/>
<evidence type="ECO:0000313" key="3">
    <source>
        <dbReference type="Proteomes" id="UP000326554"/>
    </source>
</evidence>
<feature type="transmembrane region" description="Helical" evidence="1">
    <location>
        <begin position="12"/>
        <end position="31"/>
    </location>
</feature>
<name>A0A5J5GPV7_9RHOB</name>
<feature type="transmembrane region" description="Helical" evidence="1">
    <location>
        <begin position="43"/>
        <end position="65"/>
    </location>
</feature>
<dbReference type="EMBL" id="VYQE01000001">
    <property type="protein sequence ID" value="KAA9010087.1"/>
    <property type="molecule type" value="Genomic_DNA"/>
</dbReference>
<comment type="caution">
    <text evidence="2">The sequence shown here is derived from an EMBL/GenBank/DDBJ whole genome shotgun (WGS) entry which is preliminary data.</text>
</comment>
<dbReference type="Proteomes" id="UP000326554">
    <property type="component" value="Unassembled WGS sequence"/>
</dbReference>
<reference evidence="2 3" key="1">
    <citation type="submission" date="2019-09" db="EMBL/GenBank/DDBJ databases">
        <authorList>
            <person name="Park J.-S."/>
            <person name="Choi H.-J."/>
        </authorList>
    </citation>
    <scope>NUCLEOTIDE SEQUENCE [LARGE SCALE GENOMIC DNA]</scope>
    <source>
        <strain evidence="2 3">176SS1-4</strain>
    </source>
</reference>
<keyword evidence="1" id="KW-0812">Transmembrane</keyword>
<keyword evidence="1" id="KW-1133">Transmembrane helix</keyword>
<gene>
    <name evidence="2" type="ORF">F3S47_02200</name>
</gene>
<organism evidence="2 3">
    <name type="scientific">Histidinibacterium aquaticum</name>
    <dbReference type="NCBI Taxonomy" id="2613962"/>
    <lineage>
        <taxon>Bacteria</taxon>
        <taxon>Pseudomonadati</taxon>
        <taxon>Pseudomonadota</taxon>
        <taxon>Alphaproteobacteria</taxon>
        <taxon>Rhodobacterales</taxon>
        <taxon>Paracoccaceae</taxon>
        <taxon>Histidinibacterium</taxon>
    </lineage>
</organism>
<keyword evidence="3" id="KW-1185">Reference proteome</keyword>
<evidence type="ECO:0000313" key="2">
    <source>
        <dbReference type="EMBL" id="KAA9010087.1"/>
    </source>
</evidence>
<dbReference type="RefSeq" id="WP_150443571.1">
    <property type="nucleotide sequence ID" value="NZ_VYQE01000001.1"/>
</dbReference>
<sequence length="77" mass="8189">MADQEPVSPGWRLLAGIYPFAAGAVAVNLYFASLIGSWIGLPVITPTAAAMAGLVFGWPAAWPFARHFARLMREADG</sequence>
<keyword evidence="1" id="KW-0472">Membrane</keyword>
<accession>A0A5J5GPV7</accession>